<dbReference type="EMBL" id="QXJK01000006">
    <property type="protein sequence ID" value="RIX34673.1"/>
    <property type="molecule type" value="Genomic_DNA"/>
</dbReference>
<name>A0A418Q714_9CORY</name>
<feature type="compositionally biased region" description="Low complexity" evidence="1">
    <location>
        <begin position="15"/>
        <end position="45"/>
    </location>
</feature>
<reference evidence="3 4" key="1">
    <citation type="submission" date="2018-09" db="EMBL/GenBank/DDBJ databases">
        <title>Optimization and identification of Corynebacterium falsenii FN1-14 from fish paste.</title>
        <authorList>
            <person name="Daroonpunt R."/>
            <person name="Tanasupawat S."/>
        </authorList>
    </citation>
    <scope>NUCLEOTIDE SEQUENCE [LARGE SCALE GENOMIC DNA]</scope>
    <source>
        <strain evidence="3 4">FN1-14</strain>
    </source>
</reference>
<dbReference type="OrthoDB" id="3261033at2"/>
<feature type="transmembrane region" description="Helical" evidence="2">
    <location>
        <begin position="189"/>
        <end position="213"/>
    </location>
</feature>
<keyword evidence="2" id="KW-0472">Membrane</keyword>
<keyword evidence="4" id="KW-1185">Reference proteome</keyword>
<accession>A0A418Q714</accession>
<feature type="compositionally biased region" description="Low complexity" evidence="1">
    <location>
        <begin position="60"/>
        <end position="79"/>
    </location>
</feature>
<keyword evidence="2" id="KW-1133">Transmembrane helix</keyword>
<proteinExistence type="predicted"/>
<protein>
    <submittedName>
        <fullName evidence="3">DUF4282 domain-containing protein</fullName>
    </submittedName>
</protein>
<evidence type="ECO:0000256" key="2">
    <source>
        <dbReference type="SAM" id="Phobius"/>
    </source>
</evidence>
<feature type="transmembrane region" description="Helical" evidence="2">
    <location>
        <begin position="219"/>
        <end position="240"/>
    </location>
</feature>
<dbReference type="Proteomes" id="UP000285278">
    <property type="component" value="Unassembled WGS sequence"/>
</dbReference>
<dbReference type="Pfam" id="PF14110">
    <property type="entry name" value="DUF4282"/>
    <property type="match status" value="1"/>
</dbReference>
<dbReference type="RefSeq" id="WP_025402339.1">
    <property type="nucleotide sequence ID" value="NZ_CBCRUA010000033.1"/>
</dbReference>
<dbReference type="STRING" id="1451189.CFAL_03525"/>
<feature type="region of interest" description="Disordered" evidence="1">
    <location>
        <begin position="1"/>
        <end position="91"/>
    </location>
</feature>
<feature type="compositionally biased region" description="Polar residues" evidence="1">
    <location>
        <begin position="80"/>
        <end position="90"/>
    </location>
</feature>
<evidence type="ECO:0000313" key="4">
    <source>
        <dbReference type="Proteomes" id="UP000285278"/>
    </source>
</evidence>
<gene>
    <name evidence="3" type="ORF">D3M95_07295</name>
</gene>
<organism evidence="3 4">
    <name type="scientific">Corynebacterium falsenii</name>
    <dbReference type="NCBI Taxonomy" id="108486"/>
    <lineage>
        <taxon>Bacteria</taxon>
        <taxon>Bacillati</taxon>
        <taxon>Actinomycetota</taxon>
        <taxon>Actinomycetes</taxon>
        <taxon>Mycobacteriales</taxon>
        <taxon>Corynebacteriaceae</taxon>
        <taxon>Corynebacterium</taxon>
    </lineage>
</organism>
<dbReference type="AlphaFoldDB" id="A0A418Q714"/>
<dbReference type="InterPro" id="IPR025557">
    <property type="entry name" value="DUF4282"/>
</dbReference>
<evidence type="ECO:0000256" key="1">
    <source>
        <dbReference type="SAM" id="MobiDB-lite"/>
    </source>
</evidence>
<sequence>MTTPQGPEDRDNKPADSSGSSDYSGAHGSASGSSDNLSGNSGASSQPNPYTNYDAGQATNNFGSNGGSSSYGSPEGSLNDAQTSATNAFTGGNGGFDQTAYQNAYNGGGFDQSANSHDATSTYNNANQAYNGANNAYNAYNQAYNQAGFGAYPAGQQAQAQHGTNQDSFFKSLFDFSFTKYVTPSVVKVIYALLFVLVALMSIVGLFLILASLTQDGGIFVFIVGLPVIIVGAVVTLAFYRVGLEVAVSLIRTSQSVQSIDQRQAQQEQQDSSGYTYGG</sequence>
<evidence type="ECO:0000313" key="3">
    <source>
        <dbReference type="EMBL" id="RIX34673.1"/>
    </source>
</evidence>
<comment type="caution">
    <text evidence="3">The sequence shown here is derived from an EMBL/GenBank/DDBJ whole genome shotgun (WGS) entry which is preliminary data.</text>
</comment>
<keyword evidence="2" id="KW-0812">Transmembrane</keyword>